<feature type="region of interest" description="Disordered" evidence="1">
    <location>
        <begin position="123"/>
        <end position="143"/>
    </location>
</feature>
<keyword evidence="3" id="KW-1185">Reference proteome</keyword>
<comment type="caution">
    <text evidence="2">The sequence shown here is derived from an EMBL/GenBank/DDBJ whole genome shotgun (WGS) entry which is preliminary data.</text>
</comment>
<dbReference type="Gene3D" id="1.10.287.950">
    <property type="entry name" value="Methyl-accepting chemotaxis protein"/>
    <property type="match status" value="1"/>
</dbReference>
<dbReference type="SUPFAM" id="SSF58104">
    <property type="entry name" value="Methyl-accepting chemotaxis protein (MCP) signaling domain"/>
    <property type="match status" value="1"/>
</dbReference>
<protein>
    <recommendedName>
        <fullName evidence="4">Methyl-accepting chemotaxis protein</fullName>
    </recommendedName>
</protein>
<dbReference type="Proteomes" id="UP001203423">
    <property type="component" value="Unassembled WGS sequence"/>
</dbReference>
<accession>A0ABT0L816</accession>
<evidence type="ECO:0000256" key="1">
    <source>
        <dbReference type="SAM" id="MobiDB-lite"/>
    </source>
</evidence>
<feature type="compositionally biased region" description="Basic and acidic residues" evidence="1">
    <location>
        <begin position="132"/>
        <end position="143"/>
    </location>
</feature>
<name>A0ABT0L816_9GAMM</name>
<proteinExistence type="predicted"/>
<gene>
    <name evidence="2" type="ORF">L2764_03320</name>
</gene>
<dbReference type="RefSeq" id="WP_248938822.1">
    <property type="nucleotide sequence ID" value="NZ_JAKIKS010000007.1"/>
</dbReference>
<evidence type="ECO:0008006" key="4">
    <source>
        <dbReference type="Google" id="ProtNLM"/>
    </source>
</evidence>
<reference evidence="2 3" key="1">
    <citation type="submission" date="2022-01" db="EMBL/GenBank/DDBJ databases">
        <title>Whole genome-based taxonomy of the Shewanellaceae.</title>
        <authorList>
            <person name="Martin-Rodriguez A.J."/>
        </authorList>
    </citation>
    <scope>NUCLEOTIDE SEQUENCE [LARGE SCALE GENOMIC DNA]</scope>
    <source>
        <strain evidence="2 3">DSM 17177</strain>
    </source>
</reference>
<sequence length="143" mass="14820">MGAITNFKKRRDAEKAAKAKVEEATLIGVDLASGRDISVVAEVKVKDGKVISTQELTQASQEVTQSAVEIDNSASDISHSVNELNSAVEGVSDASNELVSSADDIASATAGLADVVEAVKKPLAAQPSLPSKKNDEPKSSSKQ</sequence>
<dbReference type="EMBL" id="JAKIKS010000007">
    <property type="protein sequence ID" value="MCL1123535.1"/>
    <property type="molecule type" value="Genomic_DNA"/>
</dbReference>
<evidence type="ECO:0000313" key="3">
    <source>
        <dbReference type="Proteomes" id="UP001203423"/>
    </source>
</evidence>
<evidence type="ECO:0000313" key="2">
    <source>
        <dbReference type="EMBL" id="MCL1123535.1"/>
    </source>
</evidence>
<organism evidence="2 3">
    <name type="scientific">Shewanella surugensis</name>
    <dbReference type="NCBI Taxonomy" id="212020"/>
    <lineage>
        <taxon>Bacteria</taxon>
        <taxon>Pseudomonadati</taxon>
        <taxon>Pseudomonadota</taxon>
        <taxon>Gammaproteobacteria</taxon>
        <taxon>Alteromonadales</taxon>
        <taxon>Shewanellaceae</taxon>
        <taxon>Shewanella</taxon>
    </lineage>
</organism>